<gene>
    <name evidence="2" type="ORF">MBM_04990</name>
</gene>
<evidence type="ECO:0000313" key="2">
    <source>
        <dbReference type="EMBL" id="EKD16521.1"/>
    </source>
</evidence>
<accession>K1WTZ0</accession>
<dbReference type="InParanoid" id="K1WTZ0"/>
<dbReference type="EMBL" id="JH921438">
    <property type="protein sequence ID" value="EKD16521.1"/>
    <property type="molecule type" value="Genomic_DNA"/>
</dbReference>
<dbReference type="Proteomes" id="UP000006753">
    <property type="component" value="Unassembled WGS sequence"/>
</dbReference>
<dbReference type="AlphaFoldDB" id="K1WTZ0"/>
<keyword evidence="1" id="KW-0732">Signal</keyword>
<dbReference type="KEGG" id="mbe:MBM_04990"/>
<feature type="chain" id="PRO_5003854698" evidence="1">
    <location>
        <begin position="24"/>
        <end position="247"/>
    </location>
</feature>
<evidence type="ECO:0000256" key="1">
    <source>
        <dbReference type="SAM" id="SignalP"/>
    </source>
</evidence>
<protein>
    <submittedName>
        <fullName evidence="2">Uncharacterized protein</fullName>
    </submittedName>
</protein>
<keyword evidence="3" id="KW-1185">Reference proteome</keyword>
<feature type="signal peptide" evidence="1">
    <location>
        <begin position="1"/>
        <end position="23"/>
    </location>
</feature>
<evidence type="ECO:0000313" key="3">
    <source>
        <dbReference type="Proteomes" id="UP000006753"/>
    </source>
</evidence>
<reference evidence="2 3" key="1">
    <citation type="journal article" date="2012" name="BMC Genomics">
        <title>Sequencing the genome of Marssonina brunnea reveals fungus-poplar co-evolution.</title>
        <authorList>
            <person name="Zhu S."/>
            <person name="Cao Y.-Z."/>
            <person name="Jiang C."/>
            <person name="Tan B.-Y."/>
            <person name="Wang Z."/>
            <person name="Feng S."/>
            <person name="Zhang L."/>
            <person name="Su X.-H."/>
            <person name="Brejova B."/>
            <person name="Vinar T."/>
            <person name="Xu M."/>
            <person name="Wang M.-X."/>
            <person name="Zhang S.-G."/>
            <person name="Huang M.-R."/>
            <person name="Wu R."/>
            <person name="Zhou Y."/>
        </authorList>
    </citation>
    <scope>NUCLEOTIDE SEQUENCE [LARGE SCALE GENOMIC DNA]</scope>
    <source>
        <strain evidence="2 3">MB_m1</strain>
    </source>
</reference>
<dbReference type="HOGENOM" id="CLU_091777_0_0_1"/>
<sequence length="247" mass="28261">MPLPRSICAILLALSFLFDGARGVTPGRIVIGYRTVAEGEAEDINEDNKPYREALIDEARQKLNQLGNGLHISKSISYFVPLHVSRSCCAQADRLSIVREPVSWEGFPWWRNWYCVIEADINKIAKAHKIYIPEYYQQTDWDGQRSDVVLWHGGEDVIVDYITQGVPKDPGKALRFSWISDFDWELQMLIPTAVVNNDELDLWSECFETKDELKEYSSEVVDWESWGIAGDCGLPSLETFVPWIDDV</sequence>
<dbReference type="eggNOG" id="ENOG502SUI0">
    <property type="taxonomic scope" value="Eukaryota"/>
</dbReference>
<dbReference type="InterPro" id="IPR045564">
    <property type="entry name" value="DUF5910"/>
</dbReference>
<dbReference type="Pfam" id="PF19287">
    <property type="entry name" value="DUF5910"/>
    <property type="match status" value="1"/>
</dbReference>
<proteinExistence type="predicted"/>
<dbReference type="OrthoDB" id="3017589at2759"/>
<organism evidence="2 3">
    <name type="scientific">Marssonina brunnea f. sp. multigermtubi (strain MB_m1)</name>
    <name type="common">Marssonina leaf spot fungus</name>
    <dbReference type="NCBI Taxonomy" id="1072389"/>
    <lineage>
        <taxon>Eukaryota</taxon>
        <taxon>Fungi</taxon>
        <taxon>Dikarya</taxon>
        <taxon>Ascomycota</taxon>
        <taxon>Pezizomycotina</taxon>
        <taxon>Leotiomycetes</taxon>
        <taxon>Helotiales</taxon>
        <taxon>Drepanopezizaceae</taxon>
        <taxon>Drepanopeziza</taxon>
    </lineage>
</organism>
<name>K1WTZ0_MARBU</name>